<protein>
    <submittedName>
        <fullName evidence="4">Viral A-type inclusion protein</fullName>
    </submittedName>
</protein>
<accession>X6NRQ1</accession>
<keyword evidence="1" id="KW-0175">Coiled coil</keyword>
<evidence type="ECO:0000313" key="5">
    <source>
        <dbReference type="Proteomes" id="UP000023152"/>
    </source>
</evidence>
<dbReference type="Proteomes" id="UP000023152">
    <property type="component" value="Unassembled WGS sequence"/>
</dbReference>
<dbReference type="AlphaFoldDB" id="X6NRQ1"/>
<evidence type="ECO:0000256" key="2">
    <source>
        <dbReference type="SAM" id="MobiDB-lite"/>
    </source>
</evidence>
<organism evidence="4 5">
    <name type="scientific">Reticulomyxa filosa</name>
    <dbReference type="NCBI Taxonomy" id="46433"/>
    <lineage>
        <taxon>Eukaryota</taxon>
        <taxon>Sar</taxon>
        <taxon>Rhizaria</taxon>
        <taxon>Retaria</taxon>
        <taxon>Foraminifera</taxon>
        <taxon>Monothalamids</taxon>
        <taxon>Reticulomyxidae</taxon>
        <taxon>Reticulomyxa</taxon>
    </lineage>
</organism>
<evidence type="ECO:0000313" key="4">
    <source>
        <dbReference type="EMBL" id="ETO28623.1"/>
    </source>
</evidence>
<keyword evidence="3" id="KW-0472">Membrane</keyword>
<feature type="coiled-coil region" evidence="1">
    <location>
        <begin position="258"/>
        <end position="285"/>
    </location>
</feature>
<feature type="compositionally biased region" description="Polar residues" evidence="2">
    <location>
        <begin position="611"/>
        <end position="625"/>
    </location>
</feature>
<evidence type="ECO:0000256" key="1">
    <source>
        <dbReference type="SAM" id="Coils"/>
    </source>
</evidence>
<evidence type="ECO:0000256" key="3">
    <source>
        <dbReference type="SAM" id="Phobius"/>
    </source>
</evidence>
<dbReference type="Gene3D" id="1.20.120.1490">
    <property type="match status" value="1"/>
</dbReference>
<sequence>MSNQEITDILMFCVCLCCIVLFASNNKLGTRSDLENIEKQYHHLCQELEEREALYESDYKEWESIHKLLMNHINILNELLKQQKQNYDSVLTEQTEYVKQLQVEHRQVTDVRNAQDKELALLKQQQQQQEKEKQMTDEKQQQQQQQQKESEEKLMAEKRTMLIEGMIGTINTEKLQMDLDAIKKEVQQREDIWNFIFIQTRSKLESLLSQIKDPTSLEFSIPEQLKVIIQEQANTINSLQYLLYLFMHTYILHIYSVNETLQQERNQLKLEFDQLQQKYQQSAASNTVSSSSTSEKERLLQQIEGFLFVFFFFFKYLITYGGRSTFWNLKFLFLFLEHRIGSNKELKKLIETNAELLASSQSKANDYQRQIDELMRENQEKTQQIDSLKATQNTQDTKHTELVQALERVTTERENLLQELQKIKKESTNSNTTVVTTDPQDKSKIAELEAELNKMRETLQQSKDGKSELEKKYNALKEQNEKLVQSDHAKSQNLHTLLKEKDEYLAYLEDLKNKIRQLEKQVHDHSEKEQRYIKEIQELKKELAGKTEELTAMFSEEVQLKKKIEELKKEIDDLKKQLQRQYHKEQSKVNEATQKRLEVEEEKREPEKNSITESTGNQNEDTTNTDSWLWWLKDF</sequence>
<feature type="compositionally biased region" description="Basic and acidic residues" evidence="2">
    <location>
        <begin position="580"/>
        <end position="610"/>
    </location>
</feature>
<feature type="region of interest" description="Disordered" evidence="2">
    <location>
        <begin position="580"/>
        <end position="625"/>
    </location>
</feature>
<feature type="compositionally biased region" description="Basic and acidic residues" evidence="2">
    <location>
        <begin position="129"/>
        <end position="140"/>
    </location>
</feature>
<comment type="caution">
    <text evidence="4">The sequence shown here is derived from an EMBL/GenBank/DDBJ whole genome shotgun (WGS) entry which is preliminary data.</text>
</comment>
<feature type="region of interest" description="Disordered" evidence="2">
    <location>
        <begin position="123"/>
        <end position="151"/>
    </location>
</feature>
<feature type="transmembrane region" description="Helical" evidence="3">
    <location>
        <begin position="299"/>
        <end position="318"/>
    </location>
</feature>
<name>X6NRQ1_RETFI</name>
<gene>
    <name evidence="4" type="ORF">RFI_08508</name>
</gene>
<keyword evidence="3" id="KW-0812">Transmembrane</keyword>
<proteinExistence type="predicted"/>
<keyword evidence="3" id="KW-1133">Transmembrane helix</keyword>
<feature type="transmembrane region" description="Helical" evidence="3">
    <location>
        <begin position="6"/>
        <end position="24"/>
    </location>
</feature>
<dbReference type="EMBL" id="ASPP01006562">
    <property type="protein sequence ID" value="ETO28623.1"/>
    <property type="molecule type" value="Genomic_DNA"/>
</dbReference>
<keyword evidence="5" id="KW-1185">Reference proteome</keyword>
<reference evidence="4 5" key="1">
    <citation type="journal article" date="2013" name="Curr. Biol.">
        <title>The Genome of the Foraminiferan Reticulomyxa filosa.</title>
        <authorList>
            <person name="Glockner G."/>
            <person name="Hulsmann N."/>
            <person name="Schleicher M."/>
            <person name="Noegel A.A."/>
            <person name="Eichinger L."/>
            <person name="Gallinger C."/>
            <person name="Pawlowski J."/>
            <person name="Sierra R."/>
            <person name="Euteneuer U."/>
            <person name="Pillet L."/>
            <person name="Moustafa A."/>
            <person name="Platzer M."/>
            <person name="Groth M."/>
            <person name="Szafranski K."/>
            <person name="Schliwa M."/>
        </authorList>
    </citation>
    <scope>NUCLEOTIDE SEQUENCE [LARGE SCALE GENOMIC DNA]</scope>
</reference>